<dbReference type="Proteomes" id="UP000636709">
    <property type="component" value="Unassembled WGS sequence"/>
</dbReference>
<evidence type="ECO:0000313" key="2">
    <source>
        <dbReference type="EMBL" id="KAF8713495.1"/>
    </source>
</evidence>
<keyword evidence="3" id="KW-1185">Reference proteome</keyword>
<dbReference type="EMBL" id="JACEFO010001741">
    <property type="protein sequence ID" value="KAF8713495.1"/>
    <property type="molecule type" value="Genomic_DNA"/>
</dbReference>
<comment type="caution">
    <text evidence="2">The sequence shown here is derived from an EMBL/GenBank/DDBJ whole genome shotgun (WGS) entry which is preliminary data.</text>
</comment>
<feature type="compositionally biased region" description="Polar residues" evidence="1">
    <location>
        <begin position="42"/>
        <end position="55"/>
    </location>
</feature>
<reference evidence="2" key="1">
    <citation type="submission" date="2020-07" db="EMBL/GenBank/DDBJ databases">
        <title>Genome sequence and genetic diversity analysis of an under-domesticated orphan crop, white fonio (Digitaria exilis).</title>
        <authorList>
            <person name="Bennetzen J.L."/>
            <person name="Chen S."/>
            <person name="Ma X."/>
            <person name="Wang X."/>
            <person name="Yssel A.E.J."/>
            <person name="Chaluvadi S.R."/>
            <person name="Johnson M."/>
            <person name="Gangashetty P."/>
            <person name="Hamidou F."/>
            <person name="Sanogo M.D."/>
            <person name="Zwaenepoel A."/>
            <person name="Wallace J."/>
            <person name="Van De Peer Y."/>
            <person name="Van Deynze A."/>
        </authorList>
    </citation>
    <scope>NUCLEOTIDE SEQUENCE</scope>
    <source>
        <tissue evidence="2">Leaves</tissue>
    </source>
</reference>
<name>A0A835EST8_9POAL</name>
<organism evidence="2 3">
    <name type="scientific">Digitaria exilis</name>
    <dbReference type="NCBI Taxonomy" id="1010633"/>
    <lineage>
        <taxon>Eukaryota</taxon>
        <taxon>Viridiplantae</taxon>
        <taxon>Streptophyta</taxon>
        <taxon>Embryophyta</taxon>
        <taxon>Tracheophyta</taxon>
        <taxon>Spermatophyta</taxon>
        <taxon>Magnoliopsida</taxon>
        <taxon>Liliopsida</taxon>
        <taxon>Poales</taxon>
        <taxon>Poaceae</taxon>
        <taxon>PACMAD clade</taxon>
        <taxon>Panicoideae</taxon>
        <taxon>Panicodae</taxon>
        <taxon>Paniceae</taxon>
        <taxon>Anthephorinae</taxon>
        <taxon>Digitaria</taxon>
    </lineage>
</organism>
<sequence>MKGAPVRYSVKASATSPSMANRPFQSSASAFMTPSPRLSAVSPLSTGTSDATESTAAVAANHVSPAPLPACARSPSPRDASTASAETKPTMARRPLILSGAGPLNASASHSPGDFAAGVGVEVVGSASSAWALTTSARRRGASEDAGTRMAETPAAAAKVREPMEAITVAAIGACCARGG</sequence>
<feature type="compositionally biased region" description="Polar residues" evidence="1">
    <location>
        <begin position="12"/>
        <end position="32"/>
    </location>
</feature>
<dbReference type="AlphaFoldDB" id="A0A835EST8"/>
<accession>A0A835EST8</accession>
<gene>
    <name evidence="2" type="ORF">HU200_028273</name>
</gene>
<evidence type="ECO:0000256" key="1">
    <source>
        <dbReference type="SAM" id="MobiDB-lite"/>
    </source>
</evidence>
<proteinExistence type="predicted"/>
<feature type="region of interest" description="Disordered" evidence="1">
    <location>
        <begin position="1"/>
        <end position="92"/>
    </location>
</feature>
<dbReference type="OrthoDB" id="696143at2759"/>
<evidence type="ECO:0000313" key="3">
    <source>
        <dbReference type="Proteomes" id="UP000636709"/>
    </source>
</evidence>
<protein>
    <submittedName>
        <fullName evidence="2">Uncharacterized protein</fullName>
    </submittedName>
</protein>